<dbReference type="SUPFAM" id="SSF51735">
    <property type="entry name" value="NAD(P)-binding Rossmann-fold domains"/>
    <property type="match status" value="1"/>
</dbReference>
<reference evidence="2" key="1">
    <citation type="submission" date="2013-12" db="EMBL/GenBank/DDBJ databases">
        <authorList>
            <person name="Aslett M."/>
        </authorList>
    </citation>
    <scope>NUCLEOTIDE SEQUENCE [LARGE SCALE GENOMIC DNA]</scope>
    <source>
        <strain evidence="2">Lindley</strain>
    </source>
</reference>
<protein>
    <submittedName>
        <fullName evidence="3">Epimerase domain-containing protein</fullName>
    </submittedName>
</protein>
<name>A0A183CIW6_GLOPA</name>
<proteinExistence type="predicted"/>
<reference evidence="2" key="2">
    <citation type="submission" date="2014-05" db="EMBL/GenBank/DDBJ databases">
        <title>The genome and life-stage specific transcriptomes of Globodera pallida elucidate key aspects of plant parasitism by a cyst nematode.</title>
        <authorList>
            <person name="Cotton J.A."/>
            <person name="Lilley C.J."/>
            <person name="Jones L.M."/>
            <person name="Kikuchi T."/>
            <person name="Reid A.J."/>
            <person name="Thorpe P."/>
            <person name="Tsai I.J."/>
            <person name="Beasley H."/>
            <person name="Blok V."/>
            <person name="Cock P.J.A."/>
            <person name="Van den Akker S.E."/>
            <person name="Holroyd N."/>
            <person name="Hunt M."/>
            <person name="Mantelin S."/>
            <person name="Naghra H."/>
            <person name="Pain A."/>
            <person name="Palomares-Rius J.E."/>
            <person name="Zarowiecki M."/>
            <person name="Berriman M."/>
            <person name="Jones J.T."/>
            <person name="Urwin P.E."/>
        </authorList>
    </citation>
    <scope>NUCLEOTIDE SEQUENCE [LARGE SCALE GENOMIC DNA]</scope>
    <source>
        <strain evidence="2">Lindley</strain>
    </source>
</reference>
<keyword evidence="1" id="KW-1133">Transmembrane helix</keyword>
<organism evidence="2 3">
    <name type="scientific">Globodera pallida</name>
    <name type="common">Potato cyst nematode worm</name>
    <name type="synonym">Heterodera pallida</name>
    <dbReference type="NCBI Taxonomy" id="36090"/>
    <lineage>
        <taxon>Eukaryota</taxon>
        <taxon>Metazoa</taxon>
        <taxon>Ecdysozoa</taxon>
        <taxon>Nematoda</taxon>
        <taxon>Chromadorea</taxon>
        <taxon>Rhabditida</taxon>
        <taxon>Tylenchina</taxon>
        <taxon>Tylenchomorpha</taxon>
        <taxon>Tylenchoidea</taxon>
        <taxon>Heteroderidae</taxon>
        <taxon>Heteroderinae</taxon>
        <taxon>Globodera</taxon>
    </lineage>
</organism>
<evidence type="ECO:0000256" key="1">
    <source>
        <dbReference type="SAM" id="Phobius"/>
    </source>
</evidence>
<evidence type="ECO:0000313" key="2">
    <source>
        <dbReference type="Proteomes" id="UP000050741"/>
    </source>
</evidence>
<keyword evidence="1" id="KW-0812">Transmembrane</keyword>
<sequence>MRNAEGNLGKNHFNMVAYVREGWTAKIIALFGFVLQLIIVAIPKDFIRWLCLRRKIVKGKCIVITGGASGIGHRMAELFADPNGLGAQELCMEPESMKW</sequence>
<evidence type="ECO:0000313" key="3">
    <source>
        <dbReference type="WBParaSite" id="GPLIN_001282200"/>
    </source>
</evidence>
<dbReference type="Gene3D" id="3.40.50.720">
    <property type="entry name" value="NAD(P)-binding Rossmann-like Domain"/>
    <property type="match status" value="1"/>
</dbReference>
<dbReference type="AlphaFoldDB" id="A0A183CIW6"/>
<keyword evidence="1" id="KW-0472">Membrane</keyword>
<dbReference type="InterPro" id="IPR036291">
    <property type="entry name" value="NAD(P)-bd_dom_sf"/>
</dbReference>
<keyword evidence="2" id="KW-1185">Reference proteome</keyword>
<feature type="transmembrane region" description="Helical" evidence="1">
    <location>
        <begin position="23"/>
        <end position="43"/>
    </location>
</feature>
<dbReference type="WBParaSite" id="GPLIN_001282200">
    <property type="protein sequence ID" value="GPLIN_001282200"/>
    <property type="gene ID" value="GPLIN_001282200"/>
</dbReference>
<dbReference type="Proteomes" id="UP000050741">
    <property type="component" value="Unassembled WGS sequence"/>
</dbReference>
<reference evidence="3" key="3">
    <citation type="submission" date="2016-06" db="UniProtKB">
        <authorList>
            <consortium name="WormBaseParasite"/>
        </authorList>
    </citation>
    <scope>IDENTIFICATION</scope>
</reference>
<accession>A0A183CIW6</accession>